<dbReference type="InterPro" id="IPR019004">
    <property type="entry name" value="YqeY/Aim41"/>
</dbReference>
<dbReference type="SUPFAM" id="SSF89095">
    <property type="entry name" value="GatB/YqeY motif"/>
    <property type="match status" value="1"/>
</dbReference>
<dbReference type="GO" id="GO:0016884">
    <property type="term" value="F:carbon-nitrogen ligase activity, with glutamine as amido-N-donor"/>
    <property type="evidence" value="ECO:0007669"/>
    <property type="project" value="InterPro"/>
</dbReference>
<sequence length="148" mass="15947">MALREQLNDDIKTAMKAREADKLGALRLLSAAVKQREVDERITLDDAGVIAVIEKMLKQRKDSIDQYEKAGRTDLADKEKYEVGILTAYMPQQMGEAEIVAIIAEAIASTGAKTPSDMGKVMGAVKPRVAGKADMGKVSALIKSKLAG</sequence>
<dbReference type="InterPro" id="IPR003789">
    <property type="entry name" value="Asn/Gln_tRNA_amidoTrase-B-like"/>
</dbReference>
<gene>
    <name evidence="1" type="primary">yqeY</name>
    <name evidence="1" type="ORF">DSM104443_00730</name>
</gene>
<accession>A0A6M4GR17</accession>
<dbReference type="Gene3D" id="1.10.10.410">
    <property type="match status" value="1"/>
</dbReference>
<proteinExistence type="predicted"/>
<dbReference type="Pfam" id="PF09424">
    <property type="entry name" value="YqeY"/>
    <property type="match status" value="1"/>
</dbReference>
<dbReference type="Proteomes" id="UP000501534">
    <property type="component" value="Chromosome"/>
</dbReference>
<name>A0A6M4GR17_9PROT</name>
<evidence type="ECO:0000313" key="1">
    <source>
        <dbReference type="EMBL" id="QJR09681.1"/>
    </source>
</evidence>
<reference evidence="1 2" key="1">
    <citation type="submission" date="2020-04" db="EMBL/GenBank/DDBJ databases">
        <title>Usitatibacter rugosus gen. nov., sp. nov. and Usitatibacter palustris sp. nov., novel members of Usitatibacteraceae fam. nov. within the order Nitrosomonadales isolated from soil.</title>
        <authorList>
            <person name="Huber K.J."/>
            <person name="Neumann-Schaal M."/>
            <person name="Geppert A."/>
            <person name="Luckner M."/>
            <person name="Wanner G."/>
            <person name="Overmann J."/>
        </authorList>
    </citation>
    <scope>NUCLEOTIDE SEQUENCE [LARGE SCALE GENOMIC DNA]</scope>
    <source>
        <strain evidence="1 2">0125_3</strain>
    </source>
</reference>
<dbReference type="Gene3D" id="1.10.1510.10">
    <property type="entry name" value="Uncharacterised protein YqeY/AIM41 PF09424, N-terminal domain"/>
    <property type="match status" value="1"/>
</dbReference>
<evidence type="ECO:0000313" key="2">
    <source>
        <dbReference type="Proteomes" id="UP000501534"/>
    </source>
</evidence>
<dbReference type="PANTHER" id="PTHR28055">
    <property type="entry name" value="ALTERED INHERITANCE OF MITOCHONDRIA PROTEIN 41, MITOCHONDRIAL"/>
    <property type="match status" value="1"/>
</dbReference>
<dbReference type="InterPro" id="IPR042184">
    <property type="entry name" value="YqeY/Aim41_N"/>
</dbReference>
<dbReference type="InterPro" id="IPR023168">
    <property type="entry name" value="GatB_Yqey_C_2"/>
</dbReference>
<dbReference type="EMBL" id="CP053069">
    <property type="protein sequence ID" value="QJR09681.1"/>
    <property type="molecule type" value="Genomic_DNA"/>
</dbReference>
<evidence type="ECO:0008006" key="3">
    <source>
        <dbReference type="Google" id="ProtNLM"/>
    </source>
</evidence>
<dbReference type="AlphaFoldDB" id="A0A6M4GR17"/>
<keyword evidence="2" id="KW-1185">Reference proteome</keyword>
<organism evidence="1 2">
    <name type="scientific">Usitatibacter rugosus</name>
    <dbReference type="NCBI Taxonomy" id="2732067"/>
    <lineage>
        <taxon>Bacteria</taxon>
        <taxon>Pseudomonadati</taxon>
        <taxon>Pseudomonadota</taxon>
        <taxon>Betaproteobacteria</taxon>
        <taxon>Nitrosomonadales</taxon>
        <taxon>Usitatibacteraceae</taxon>
        <taxon>Usitatibacter</taxon>
    </lineage>
</organism>
<dbReference type="PANTHER" id="PTHR28055:SF1">
    <property type="entry name" value="ALTERED INHERITANCE OF MITOCHONDRIA PROTEIN 41, MITOCHONDRIAL"/>
    <property type="match status" value="1"/>
</dbReference>
<protein>
    <recommendedName>
        <fullName evidence="3">GatB/YqeY domain-containing protein</fullName>
    </recommendedName>
</protein>
<dbReference type="KEGG" id="uru:DSM104443_00730"/>
<dbReference type="RefSeq" id="WP_171089590.1">
    <property type="nucleotide sequence ID" value="NZ_CP053069.1"/>
</dbReference>